<dbReference type="PANTHER" id="PTHR11715">
    <property type="entry name" value="GLYCINE CLEAVAGE SYSTEM H PROTEIN"/>
    <property type="match status" value="1"/>
</dbReference>
<dbReference type="EMBL" id="UXUI01007877">
    <property type="protein sequence ID" value="VDD89756.1"/>
    <property type="molecule type" value="Genomic_DNA"/>
</dbReference>
<dbReference type="NCBIfam" id="NF002270">
    <property type="entry name" value="PRK01202.1"/>
    <property type="match status" value="1"/>
</dbReference>
<feature type="domain" description="Lipoyl-binding" evidence="6">
    <location>
        <begin position="60"/>
        <end position="142"/>
    </location>
</feature>
<reference evidence="9" key="1">
    <citation type="submission" date="2017-02" db="UniProtKB">
        <authorList>
            <consortium name="WormBaseParasite"/>
        </authorList>
    </citation>
    <scope>IDENTIFICATION</scope>
</reference>
<dbReference type="WBParaSite" id="EVEC_0000479901-mRNA-1">
    <property type="protein sequence ID" value="EVEC_0000479901-mRNA-1"/>
    <property type="gene ID" value="EVEC_0000479901"/>
</dbReference>
<dbReference type="OrthoDB" id="10264154at2759"/>
<dbReference type="InterPro" id="IPR033753">
    <property type="entry name" value="GCV_H/Fam206"/>
</dbReference>
<keyword evidence="3 5" id="KW-0809">Transit peptide</keyword>
<gene>
    <name evidence="7" type="ORF">EVEC_LOCUS4507</name>
</gene>
<dbReference type="SUPFAM" id="SSF51230">
    <property type="entry name" value="Single hybrid motif"/>
    <property type="match status" value="1"/>
</dbReference>
<evidence type="ECO:0000256" key="1">
    <source>
        <dbReference type="ARBA" id="ARBA00009249"/>
    </source>
</evidence>
<dbReference type="GO" id="GO:0009249">
    <property type="term" value="P:protein lipoylation"/>
    <property type="evidence" value="ECO:0007669"/>
    <property type="project" value="TreeGrafter"/>
</dbReference>
<dbReference type="CDD" id="cd06848">
    <property type="entry name" value="GCS_H"/>
    <property type="match status" value="1"/>
</dbReference>
<dbReference type="InterPro" id="IPR003016">
    <property type="entry name" value="2-oxoA_DH_lipoyl-BS"/>
</dbReference>
<evidence type="ECO:0000256" key="4">
    <source>
        <dbReference type="PIRSR" id="PIRSR617453-50"/>
    </source>
</evidence>
<dbReference type="GO" id="GO:0005960">
    <property type="term" value="C:glycine cleavage complex"/>
    <property type="evidence" value="ECO:0007669"/>
    <property type="project" value="UniProtKB-UniRule"/>
</dbReference>
<dbReference type="HAMAP" id="MF_00272">
    <property type="entry name" value="GcvH"/>
    <property type="match status" value="1"/>
</dbReference>
<dbReference type="GO" id="GO:0005739">
    <property type="term" value="C:mitochondrion"/>
    <property type="evidence" value="ECO:0007669"/>
    <property type="project" value="UniProtKB-SubCell"/>
</dbReference>
<dbReference type="GO" id="GO:0019464">
    <property type="term" value="P:glycine decarboxylation via glycine cleavage system"/>
    <property type="evidence" value="ECO:0007669"/>
    <property type="project" value="UniProtKB-UniRule"/>
</dbReference>
<evidence type="ECO:0000313" key="9">
    <source>
        <dbReference type="WBParaSite" id="EVEC_0000479901-mRNA-1"/>
    </source>
</evidence>
<dbReference type="STRING" id="51028.A0A0N4V3Z4"/>
<proteinExistence type="inferred from homology"/>
<dbReference type="InterPro" id="IPR011053">
    <property type="entry name" value="Single_hybrid_motif"/>
</dbReference>
<comment type="similarity">
    <text evidence="1 5">Belongs to the GcvH family.</text>
</comment>
<evidence type="ECO:0000259" key="6">
    <source>
        <dbReference type="PROSITE" id="PS50968"/>
    </source>
</evidence>
<keyword evidence="8" id="KW-1185">Reference proteome</keyword>
<dbReference type="Gene3D" id="2.40.50.100">
    <property type="match status" value="1"/>
</dbReference>
<keyword evidence="2 4" id="KW-0450">Lipoyl</keyword>
<comment type="cofactor">
    <cofactor evidence="5">
        <name>(R)-lipoate</name>
        <dbReference type="ChEBI" id="CHEBI:83088"/>
    </cofactor>
    <text evidence="5">Binds 1 lipoyl cofactor covalently.</text>
</comment>
<accession>A0A0N4V3Z4</accession>
<feature type="modified residue" description="N6-lipoyllysine" evidence="4">
    <location>
        <position position="101"/>
    </location>
</feature>
<dbReference type="PROSITE" id="PS00189">
    <property type="entry name" value="LIPOYL"/>
    <property type="match status" value="1"/>
</dbReference>
<dbReference type="Proteomes" id="UP000274131">
    <property type="component" value="Unassembled WGS sequence"/>
</dbReference>
<evidence type="ECO:0000256" key="5">
    <source>
        <dbReference type="RuleBase" id="RU364055"/>
    </source>
</evidence>
<dbReference type="AlphaFoldDB" id="A0A0N4V3Z4"/>
<evidence type="ECO:0000313" key="8">
    <source>
        <dbReference type="Proteomes" id="UP000274131"/>
    </source>
</evidence>
<protein>
    <recommendedName>
        <fullName evidence="5">Glycine cleavage system H protein</fullName>
    </recommendedName>
</protein>
<evidence type="ECO:0000256" key="3">
    <source>
        <dbReference type="ARBA" id="ARBA00022946"/>
    </source>
</evidence>
<dbReference type="PROSITE" id="PS50968">
    <property type="entry name" value="BIOTINYL_LIPOYL"/>
    <property type="match status" value="1"/>
</dbReference>
<evidence type="ECO:0000256" key="2">
    <source>
        <dbReference type="ARBA" id="ARBA00022823"/>
    </source>
</evidence>
<comment type="function">
    <text evidence="5">The H protein shuttles the methylamine group of glycine from the P protein to the T protein.</text>
</comment>
<dbReference type="Pfam" id="PF01597">
    <property type="entry name" value="GCV_H"/>
    <property type="match status" value="1"/>
</dbReference>
<organism evidence="9">
    <name type="scientific">Enterobius vermicularis</name>
    <name type="common">Human pinworm</name>
    <dbReference type="NCBI Taxonomy" id="51028"/>
    <lineage>
        <taxon>Eukaryota</taxon>
        <taxon>Metazoa</taxon>
        <taxon>Ecdysozoa</taxon>
        <taxon>Nematoda</taxon>
        <taxon>Chromadorea</taxon>
        <taxon>Rhabditida</taxon>
        <taxon>Spirurina</taxon>
        <taxon>Oxyuridomorpha</taxon>
        <taxon>Oxyuroidea</taxon>
        <taxon>Oxyuridae</taxon>
        <taxon>Enterobius</taxon>
    </lineage>
</organism>
<dbReference type="InterPro" id="IPR000089">
    <property type="entry name" value="Biotin_lipoyl"/>
</dbReference>
<comment type="subcellular location">
    <subcellularLocation>
        <location evidence="5">Mitochondrion</location>
    </subcellularLocation>
</comment>
<keyword evidence="5" id="KW-0496">Mitochondrion</keyword>
<dbReference type="InterPro" id="IPR017453">
    <property type="entry name" value="GCV_H_sub"/>
</dbReference>
<comment type="subunit">
    <text evidence="5">The glycine cleavage system is composed of four proteins: P, T, L and H.</text>
</comment>
<dbReference type="NCBIfam" id="TIGR00527">
    <property type="entry name" value="gcvH"/>
    <property type="match status" value="1"/>
</dbReference>
<name>A0A0N4V3Z4_ENTVE</name>
<dbReference type="PANTHER" id="PTHR11715:SF3">
    <property type="entry name" value="GLYCINE CLEAVAGE SYSTEM H PROTEIN-RELATED"/>
    <property type="match status" value="1"/>
</dbReference>
<reference evidence="7 8" key="2">
    <citation type="submission" date="2018-10" db="EMBL/GenBank/DDBJ databases">
        <authorList>
            <consortium name="Pathogen Informatics"/>
        </authorList>
    </citation>
    <scope>NUCLEOTIDE SEQUENCE [LARGE SCALE GENOMIC DNA]</scope>
</reference>
<sequence>MVLLTRLSSLPRLMVVTGLRSKFVRSLSSTPSLLSGTVKIQIAERLYTKKHEWITVEDKVGTVGISSHAQSLLGDIVYAELPEIDTELVAGDAAAAVESVKAASDVYSPVSGTVIERNNELEANPSLINKSCYDKGWLFKVSVNHPKELDILMDEKAYEVFLKEEAEAEHE</sequence>
<evidence type="ECO:0000313" key="7">
    <source>
        <dbReference type="EMBL" id="VDD89756.1"/>
    </source>
</evidence>
<dbReference type="InterPro" id="IPR002930">
    <property type="entry name" value="GCV_H"/>
</dbReference>